<reference evidence="1 2" key="1">
    <citation type="submission" date="2024-03" db="EMBL/GenBank/DDBJ databases">
        <title>Community enrichment and isolation of bacterial strains for fucoidan degradation.</title>
        <authorList>
            <person name="Sichert A."/>
        </authorList>
    </citation>
    <scope>NUCLEOTIDE SEQUENCE [LARGE SCALE GENOMIC DNA]</scope>
    <source>
        <strain evidence="1 2">AS76</strain>
    </source>
</reference>
<dbReference type="RefSeq" id="WP_156473432.1">
    <property type="nucleotide sequence ID" value="NZ_JBBMRA010000001.1"/>
</dbReference>
<evidence type="ECO:0000313" key="1">
    <source>
        <dbReference type="EMBL" id="MEM5535196.1"/>
    </source>
</evidence>
<gene>
    <name evidence="1" type="ORF">WNY58_02210</name>
</gene>
<dbReference type="NCBIfam" id="NF046098">
    <property type="entry name" value="RSP_7527_fam"/>
    <property type="match status" value="1"/>
</dbReference>
<name>A0ABU9TN89_9GAMM</name>
<accession>A0ABU9TN89</accession>
<protein>
    <submittedName>
        <fullName evidence="1">Uncharacterized protein</fullName>
    </submittedName>
</protein>
<evidence type="ECO:0000313" key="2">
    <source>
        <dbReference type="Proteomes" id="UP001449225"/>
    </source>
</evidence>
<dbReference type="InterPro" id="IPR058227">
    <property type="entry name" value="RSP_7527-like"/>
</dbReference>
<dbReference type="EMBL" id="JBBMRA010000001">
    <property type="protein sequence ID" value="MEM5535196.1"/>
    <property type="molecule type" value="Genomic_DNA"/>
</dbReference>
<dbReference type="Proteomes" id="UP001449225">
    <property type="component" value="Unassembled WGS sequence"/>
</dbReference>
<organism evidence="1 2">
    <name type="scientific">Neptuniibacter pectenicola</name>
    <dbReference type="NCBI Taxonomy" id="1806669"/>
    <lineage>
        <taxon>Bacteria</taxon>
        <taxon>Pseudomonadati</taxon>
        <taxon>Pseudomonadota</taxon>
        <taxon>Gammaproteobacteria</taxon>
        <taxon>Oceanospirillales</taxon>
        <taxon>Oceanospirillaceae</taxon>
        <taxon>Neptuniibacter</taxon>
    </lineage>
</organism>
<sequence>MNNESEMSVRLNACGDVDTAYYIALAHKQRGEVFAGAFRAVAASVKALLRSSHSNRLSVPTYTY</sequence>
<proteinExistence type="predicted"/>
<comment type="caution">
    <text evidence="1">The sequence shown here is derived from an EMBL/GenBank/DDBJ whole genome shotgun (WGS) entry which is preliminary data.</text>
</comment>
<keyword evidence="2" id="KW-1185">Reference proteome</keyword>